<dbReference type="AlphaFoldDB" id="A0A3N1VIB6"/>
<dbReference type="Proteomes" id="UP000276223">
    <property type="component" value="Unassembled WGS sequence"/>
</dbReference>
<gene>
    <name evidence="1" type="ORF">EDC27_0965</name>
</gene>
<keyword evidence="2" id="KW-1185">Reference proteome</keyword>
<sequence>MKNLVAWSLCSLGTVLVQNEPDSRCRTGYKNQKAKHGGGLCS</sequence>
<name>A0A3N1VIB6_9BACT</name>
<accession>A0A3N1VIB6</accession>
<organism evidence="1 2">
    <name type="scientific">Desulfosoma caldarium</name>
    <dbReference type="NCBI Taxonomy" id="610254"/>
    <lineage>
        <taxon>Bacteria</taxon>
        <taxon>Pseudomonadati</taxon>
        <taxon>Thermodesulfobacteriota</taxon>
        <taxon>Syntrophobacteria</taxon>
        <taxon>Syntrophobacterales</taxon>
        <taxon>Syntrophobacteraceae</taxon>
        <taxon>Desulfosoma</taxon>
    </lineage>
</organism>
<proteinExistence type="predicted"/>
<evidence type="ECO:0000313" key="1">
    <source>
        <dbReference type="EMBL" id="ROR01779.1"/>
    </source>
</evidence>
<reference evidence="1 2" key="1">
    <citation type="submission" date="2018-11" db="EMBL/GenBank/DDBJ databases">
        <title>Genomic Encyclopedia of Type Strains, Phase IV (KMG-IV): sequencing the most valuable type-strain genomes for metagenomic binning, comparative biology and taxonomic classification.</title>
        <authorList>
            <person name="Goeker M."/>
        </authorList>
    </citation>
    <scope>NUCLEOTIDE SEQUENCE [LARGE SCALE GENOMIC DNA]</scope>
    <source>
        <strain evidence="1 2">DSM 22027</strain>
    </source>
</reference>
<dbReference type="EMBL" id="RJVA01000010">
    <property type="protein sequence ID" value="ROR01779.1"/>
    <property type="molecule type" value="Genomic_DNA"/>
</dbReference>
<comment type="caution">
    <text evidence="1">The sequence shown here is derived from an EMBL/GenBank/DDBJ whole genome shotgun (WGS) entry which is preliminary data.</text>
</comment>
<evidence type="ECO:0000313" key="2">
    <source>
        <dbReference type="Proteomes" id="UP000276223"/>
    </source>
</evidence>
<protein>
    <submittedName>
        <fullName evidence="1">Uncharacterized protein</fullName>
    </submittedName>
</protein>